<gene>
    <name evidence="2" type="ORF">A1QC_07685</name>
</gene>
<feature type="transmembrane region" description="Helical" evidence="1">
    <location>
        <begin position="46"/>
        <end position="68"/>
    </location>
</feature>
<keyword evidence="1" id="KW-0472">Membrane</keyword>
<name>A0A1E5E2V5_9VIBR</name>
<keyword evidence="1" id="KW-1133">Transmembrane helix</keyword>
<evidence type="ECO:0008006" key="4">
    <source>
        <dbReference type="Google" id="ProtNLM"/>
    </source>
</evidence>
<dbReference type="RefSeq" id="WP_017024108.1">
    <property type="nucleotide sequence ID" value="NZ_AJYK02000055.1"/>
</dbReference>
<reference evidence="2 3" key="1">
    <citation type="journal article" date="2012" name="Science">
        <title>Ecological populations of bacteria act as socially cohesive units of antibiotic production and resistance.</title>
        <authorList>
            <person name="Cordero O.X."/>
            <person name="Wildschutte H."/>
            <person name="Kirkup B."/>
            <person name="Proehl S."/>
            <person name="Ngo L."/>
            <person name="Hussain F."/>
            <person name="Le Roux F."/>
            <person name="Mincer T."/>
            <person name="Polz M.F."/>
        </authorList>
    </citation>
    <scope>NUCLEOTIDE SEQUENCE [LARGE SCALE GENOMIC DNA]</scope>
    <source>
        <strain evidence="2 3">1S-45</strain>
    </source>
</reference>
<protein>
    <recommendedName>
        <fullName evidence="4">DUF4760 domain-containing protein</fullName>
    </recommendedName>
</protein>
<evidence type="ECO:0000313" key="3">
    <source>
        <dbReference type="Proteomes" id="UP000094070"/>
    </source>
</evidence>
<dbReference type="Proteomes" id="UP000094070">
    <property type="component" value="Unassembled WGS sequence"/>
</dbReference>
<proteinExistence type="predicted"/>
<dbReference type="EMBL" id="AJYK02000055">
    <property type="protein sequence ID" value="OEF25894.1"/>
    <property type="molecule type" value="Genomic_DNA"/>
</dbReference>
<organism evidence="2 3">
    <name type="scientific">Vibrio rumoiensis 1S-45</name>
    <dbReference type="NCBI Taxonomy" id="1188252"/>
    <lineage>
        <taxon>Bacteria</taxon>
        <taxon>Pseudomonadati</taxon>
        <taxon>Pseudomonadota</taxon>
        <taxon>Gammaproteobacteria</taxon>
        <taxon>Vibrionales</taxon>
        <taxon>Vibrionaceae</taxon>
        <taxon>Vibrio</taxon>
    </lineage>
</organism>
<accession>A0A1E5E2V5</accession>
<keyword evidence="1" id="KW-0812">Transmembrane</keyword>
<evidence type="ECO:0000313" key="2">
    <source>
        <dbReference type="EMBL" id="OEF25894.1"/>
    </source>
</evidence>
<keyword evidence="3" id="KW-1185">Reference proteome</keyword>
<dbReference type="AlphaFoldDB" id="A0A1E5E2V5"/>
<sequence length="239" mass="28160">MKKNKTVPLIWVVTSWAVIWLGLYTMNFYKLPISNDPEPWAHFSTFFSGVIIGPLTFVASGIAAWFVYKTLEIERKNYRKNVAIIEVDSYKDKLLRFKEAFDEKINLQVNNKHFHNELKGKKIVEILQEYADTTRVLTNEEKQEMLKLAHSILGSVNVLVQCAYTYSHMMNHKIIETEDEKEAHVCTEYFIWYQRYSILALNLIKICEPNKIEENKYFQCLFVLETDNENHFIKKSLSS</sequence>
<feature type="transmembrane region" description="Helical" evidence="1">
    <location>
        <begin position="7"/>
        <end position="26"/>
    </location>
</feature>
<comment type="caution">
    <text evidence="2">The sequence shown here is derived from an EMBL/GenBank/DDBJ whole genome shotgun (WGS) entry which is preliminary data.</text>
</comment>
<evidence type="ECO:0000256" key="1">
    <source>
        <dbReference type="SAM" id="Phobius"/>
    </source>
</evidence>